<dbReference type="InterPro" id="IPR043502">
    <property type="entry name" value="DNA/RNA_pol_sf"/>
</dbReference>
<reference evidence="2" key="2">
    <citation type="submission" date="2016-06" db="EMBL/GenBank/DDBJ databases">
        <title>The genome of a short-lived fish provides insights into sex chromosome evolution and the genetic control of aging.</title>
        <authorList>
            <person name="Reichwald K."/>
            <person name="Felder M."/>
            <person name="Petzold A."/>
            <person name="Koch P."/>
            <person name="Groth M."/>
            <person name="Platzer M."/>
        </authorList>
    </citation>
    <scope>NUCLEOTIDE SEQUENCE</scope>
    <source>
        <tissue evidence="2">Brain</tissue>
    </source>
</reference>
<gene>
    <name evidence="2" type="primary">Nfu_g_1_025532</name>
</gene>
<feature type="non-terminal residue" evidence="2">
    <location>
        <position position="238"/>
    </location>
</feature>
<feature type="domain" description="Reverse transcriptase Ty1/copia-type" evidence="1">
    <location>
        <begin position="11"/>
        <end position="236"/>
    </location>
</feature>
<sequence length="238" mass="27174">MNEENQSLTENDTFSLTTLPEGKKAVGGGWVYNIKKNSDGSNRFNARFVTKGFSQTKGVDYEETFSPTANLASVRILTQKVVQDVKTAYLHAPIDEEIYTEQPEGFETESSEKNKLVYRLGKSLHGLKQSGRTWNQTLHDYLSSCGFRQNPADNCVYSREIESEKVIILVWVDALLIAANNEKVLSDVKEMLSSKFTMKDLGKLNHFVGIDFLQEEECIKMSQKTYVENILKRFHMRH</sequence>
<organism evidence="2">
    <name type="scientific">Nothobranchius rachovii</name>
    <name type="common">bluefin notho</name>
    <dbReference type="NCBI Taxonomy" id="451742"/>
    <lineage>
        <taxon>Eukaryota</taxon>
        <taxon>Metazoa</taxon>
        <taxon>Chordata</taxon>
        <taxon>Craniata</taxon>
        <taxon>Vertebrata</taxon>
        <taxon>Euteleostomi</taxon>
        <taxon>Actinopterygii</taxon>
        <taxon>Neopterygii</taxon>
        <taxon>Teleostei</taxon>
        <taxon>Neoteleostei</taxon>
        <taxon>Acanthomorphata</taxon>
        <taxon>Ovalentaria</taxon>
        <taxon>Atherinomorphae</taxon>
        <taxon>Cyprinodontiformes</taxon>
        <taxon>Nothobranchiidae</taxon>
        <taxon>Nothobranchius</taxon>
    </lineage>
</organism>
<reference evidence="2" key="1">
    <citation type="submission" date="2016-05" db="EMBL/GenBank/DDBJ databases">
        <authorList>
            <person name="Lavstsen T."/>
            <person name="Jespersen J.S."/>
        </authorList>
    </citation>
    <scope>NUCLEOTIDE SEQUENCE</scope>
    <source>
        <tissue evidence="2">Brain</tissue>
    </source>
</reference>
<name>A0A1A8S824_9TELE</name>
<dbReference type="SUPFAM" id="SSF56672">
    <property type="entry name" value="DNA/RNA polymerases"/>
    <property type="match status" value="1"/>
</dbReference>
<proteinExistence type="predicted"/>
<evidence type="ECO:0000259" key="1">
    <source>
        <dbReference type="Pfam" id="PF07727"/>
    </source>
</evidence>
<dbReference type="InterPro" id="IPR013103">
    <property type="entry name" value="RVT_2"/>
</dbReference>
<dbReference type="Pfam" id="PF07727">
    <property type="entry name" value="RVT_2"/>
    <property type="match status" value="1"/>
</dbReference>
<evidence type="ECO:0000313" key="2">
    <source>
        <dbReference type="EMBL" id="SBS14097.1"/>
    </source>
</evidence>
<protein>
    <recommendedName>
        <fullName evidence="1">Reverse transcriptase Ty1/copia-type domain-containing protein</fullName>
    </recommendedName>
</protein>
<accession>A0A1A8S824</accession>
<dbReference type="AlphaFoldDB" id="A0A1A8S824"/>
<dbReference type="EMBL" id="HAEH01022519">
    <property type="protein sequence ID" value="SBS14097.1"/>
    <property type="molecule type" value="Transcribed_RNA"/>
</dbReference>